<accession>A0A8H5H2B4</accession>
<evidence type="ECO:0000256" key="1">
    <source>
        <dbReference type="ARBA" id="ARBA00004173"/>
    </source>
</evidence>
<keyword evidence="3" id="KW-0496">Mitochondrion</keyword>
<feature type="compositionally biased region" description="Basic and acidic residues" evidence="6">
    <location>
        <begin position="40"/>
        <end position="49"/>
    </location>
</feature>
<dbReference type="OrthoDB" id="5532350at2759"/>
<comment type="function">
    <text evidence="4">Inhibits the enzyme activity of ATPase.</text>
</comment>
<dbReference type="EMBL" id="JAACJP010000034">
    <property type="protein sequence ID" value="KAF5375438.1"/>
    <property type="molecule type" value="Genomic_DNA"/>
</dbReference>
<evidence type="ECO:0000256" key="3">
    <source>
        <dbReference type="ARBA" id="ARBA00023128"/>
    </source>
</evidence>
<evidence type="ECO:0000313" key="8">
    <source>
        <dbReference type="Proteomes" id="UP000565441"/>
    </source>
</evidence>
<keyword evidence="5" id="KW-0175">Coiled coil</keyword>
<gene>
    <name evidence="7" type="ORF">D9615_007973</name>
</gene>
<name>A0A8H5H2B4_9AGAR</name>
<evidence type="ECO:0000256" key="4">
    <source>
        <dbReference type="RuleBase" id="RU368087"/>
    </source>
</evidence>
<reference evidence="7 8" key="1">
    <citation type="journal article" date="2020" name="ISME J.">
        <title>Uncovering the hidden diversity of litter-decomposition mechanisms in mushroom-forming fungi.</title>
        <authorList>
            <person name="Floudas D."/>
            <person name="Bentzer J."/>
            <person name="Ahren D."/>
            <person name="Johansson T."/>
            <person name="Persson P."/>
            <person name="Tunlid A."/>
        </authorList>
    </citation>
    <scope>NUCLEOTIDE SEQUENCE [LARGE SCALE GENOMIC DNA]</scope>
    <source>
        <strain evidence="7 8">CBS 661.87</strain>
    </source>
</reference>
<comment type="subcellular location">
    <subcellularLocation>
        <location evidence="1">Mitochondrion</location>
    </subcellularLocation>
</comment>
<evidence type="ECO:0000313" key="7">
    <source>
        <dbReference type="EMBL" id="KAF5375438.1"/>
    </source>
</evidence>
<proteinExistence type="inferred from homology"/>
<comment type="caution">
    <text evidence="7">The sequence shown here is derived from an EMBL/GenBank/DDBJ whole genome shotgun (WGS) entry which is preliminary data.</text>
</comment>
<dbReference type="InterPro" id="IPR007648">
    <property type="entry name" value="ATPase_inhibitor_mt"/>
</dbReference>
<evidence type="ECO:0000256" key="2">
    <source>
        <dbReference type="ARBA" id="ARBA00010901"/>
    </source>
</evidence>
<feature type="compositionally biased region" description="Polar residues" evidence="6">
    <location>
        <begin position="21"/>
        <end position="30"/>
    </location>
</feature>
<dbReference type="AlphaFoldDB" id="A0A8H5H2B4"/>
<dbReference type="Gene3D" id="1.20.5.500">
    <property type="entry name" value="Single helix bin"/>
    <property type="match status" value="1"/>
</dbReference>
<dbReference type="Proteomes" id="UP000565441">
    <property type="component" value="Unassembled WGS sequence"/>
</dbReference>
<feature type="coiled-coil region" evidence="5">
    <location>
        <begin position="59"/>
        <end position="86"/>
    </location>
</feature>
<evidence type="ECO:0000256" key="6">
    <source>
        <dbReference type="SAM" id="MobiDB-lite"/>
    </source>
</evidence>
<keyword evidence="8" id="KW-1185">Reference proteome</keyword>
<feature type="region of interest" description="Disordered" evidence="6">
    <location>
        <begin position="20"/>
        <end position="49"/>
    </location>
</feature>
<sequence>MLARISAIRRVQRLVVVPARYNSSNSSRTEGSVARSKGFSKKEKAHEDEYVHRHEMELLQKMRAQIEKKKLELDALEKKQAELEKNNKK</sequence>
<dbReference type="Pfam" id="PF04568">
    <property type="entry name" value="IATP"/>
    <property type="match status" value="1"/>
</dbReference>
<comment type="similarity">
    <text evidence="2 4">Belongs to the ATPase inhibitor family.</text>
</comment>
<dbReference type="GO" id="GO:0005739">
    <property type="term" value="C:mitochondrion"/>
    <property type="evidence" value="ECO:0007669"/>
    <property type="project" value="UniProtKB-SubCell"/>
</dbReference>
<protein>
    <recommendedName>
        <fullName evidence="4">ATPase inhibitor, mitochondrial</fullName>
    </recommendedName>
</protein>
<dbReference type="GO" id="GO:0042030">
    <property type="term" value="F:ATPase inhibitor activity"/>
    <property type="evidence" value="ECO:0007669"/>
    <property type="project" value="InterPro"/>
</dbReference>
<organism evidence="7 8">
    <name type="scientific">Tricholomella constricta</name>
    <dbReference type="NCBI Taxonomy" id="117010"/>
    <lineage>
        <taxon>Eukaryota</taxon>
        <taxon>Fungi</taxon>
        <taxon>Dikarya</taxon>
        <taxon>Basidiomycota</taxon>
        <taxon>Agaricomycotina</taxon>
        <taxon>Agaricomycetes</taxon>
        <taxon>Agaricomycetidae</taxon>
        <taxon>Agaricales</taxon>
        <taxon>Tricholomatineae</taxon>
        <taxon>Lyophyllaceae</taxon>
        <taxon>Tricholomella</taxon>
    </lineage>
</organism>
<evidence type="ECO:0000256" key="5">
    <source>
        <dbReference type="SAM" id="Coils"/>
    </source>
</evidence>